<accession>A0A4R5VIY6</accession>
<keyword evidence="1" id="KW-0547">Nucleotide-binding</keyword>
<dbReference type="CDD" id="cd00130">
    <property type="entry name" value="PAS"/>
    <property type="match status" value="1"/>
</dbReference>
<gene>
    <name evidence="8" type="ORF">E2K98_27850</name>
</gene>
<dbReference type="InterPro" id="IPR000014">
    <property type="entry name" value="PAS"/>
</dbReference>
<dbReference type="InterPro" id="IPR025943">
    <property type="entry name" value="Sigma_54_int_dom_ATP-bd_2"/>
</dbReference>
<dbReference type="EMBL" id="SMYO01000028">
    <property type="protein sequence ID" value="TDK55981.1"/>
    <property type="molecule type" value="Genomic_DNA"/>
</dbReference>
<dbReference type="Pfam" id="PF00158">
    <property type="entry name" value="Sigma54_activat"/>
    <property type="match status" value="1"/>
</dbReference>
<dbReference type="GO" id="GO:0043565">
    <property type="term" value="F:sequence-specific DNA binding"/>
    <property type="evidence" value="ECO:0007669"/>
    <property type="project" value="InterPro"/>
</dbReference>
<dbReference type="PROSITE" id="PS50045">
    <property type="entry name" value="SIGMA54_INTERACT_4"/>
    <property type="match status" value="1"/>
</dbReference>
<dbReference type="InterPro" id="IPR025662">
    <property type="entry name" value="Sigma_54_int_dom_ATP-bd_1"/>
</dbReference>
<dbReference type="Pfam" id="PF00989">
    <property type="entry name" value="PAS"/>
    <property type="match status" value="1"/>
</dbReference>
<dbReference type="Gene3D" id="3.40.50.300">
    <property type="entry name" value="P-loop containing nucleotide triphosphate hydrolases"/>
    <property type="match status" value="1"/>
</dbReference>
<dbReference type="InterPro" id="IPR027417">
    <property type="entry name" value="P-loop_NTPase"/>
</dbReference>
<dbReference type="PRINTS" id="PR01590">
    <property type="entry name" value="HTHFIS"/>
</dbReference>
<evidence type="ECO:0000256" key="3">
    <source>
        <dbReference type="ARBA" id="ARBA00023015"/>
    </source>
</evidence>
<dbReference type="SUPFAM" id="SSF55785">
    <property type="entry name" value="PYP-like sensor domain (PAS domain)"/>
    <property type="match status" value="1"/>
</dbReference>
<comment type="caution">
    <text evidence="8">The sequence shown here is derived from an EMBL/GenBank/DDBJ whole genome shotgun (WGS) entry which is preliminary data.</text>
</comment>
<dbReference type="InterPro" id="IPR002078">
    <property type="entry name" value="Sigma_54_int"/>
</dbReference>
<dbReference type="CDD" id="cd00009">
    <property type="entry name" value="AAA"/>
    <property type="match status" value="1"/>
</dbReference>
<dbReference type="PROSITE" id="PS00675">
    <property type="entry name" value="SIGMA54_INTERACT_1"/>
    <property type="match status" value="1"/>
</dbReference>
<dbReference type="GO" id="GO:0006355">
    <property type="term" value="P:regulation of DNA-templated transcription"/>
    <property type="evidence" value="ECO:0007669"/>
    <property type="project" value="InterPro"/>
</dbReference>
<evidence type="ECO:0000256" key="2">
    <source>
        <dbReference type="ARBA" id="ARBA00022840"/>
    </source>
</evidence>
<dbReference type="SMART" id="SM00382">
    <property type="entry name" value="AAA"/>
    <property type="match status" value="1"/>
</dbReference>
<name>A0A4R5VIY6_9BACI</name>
<dbReference type="AlphaFoldDB" id="A0A4R5VIY6"/>
<dbReference type="GO" id="GO:0005524">
    <property type="term" value="F:ATP binding"/>
    <property type="evidence" value="ECO:0007669"/>
    <property type="project" value="UniProtKB-KW"/>
</dbReference>
<organism evidence="8 9">
    <name type="scientific">Bacillus salipaludis</name>
    <dbReference type="NCBI Taxonomy" id="2547811"/>
    <lineage>
        <taxon>Bacteria</taxon>
        <taxon>Bacillati</taxon>
        <taxon>Bacillota</taxon>
        <taxon>Bacilli</taxon>
        <taxon>Bacillales</taxon>
        <taxon>Bacillaceae</taxon>
        <taxon>Bacillus</taxon>
    </lineage>
</organism>
<dbReference type="Proteomes" id="UP000295132">
    <property type="component" value="Unassembled WGS sequence"/>
</dbReference>
<dbReference type="NCBIfam" id="TIGR00229">
    <property type="entry name" value="sensory_box"/>
    <property type="match status" value="1"/>
</dbReference>
<dbReference type="InterPro" id="IPR035965">
    <property type="entry name" value="PAS-like_dom_sf"/>
</dbReference>
<dbReference type="Pfam" id="PF25601">
    <property type="entry name" value="AAA_lid_14"/>
    <property type="match status" value="1"/>
</dbReference>
<dbReference type="SUPFAM" id="SSF46689">
    <property type="entry name" value="Homeodomain-like"/>
    <property type="match status" value="1"/>
</dbReference>
<protein>
    <submittedName>
        <fullName evidence="8">PAS domain S-box protein</fullName>
    </submittedName>
</protein>
<keyword evidence="2" id="KW-0067">ATP-binding</keyword>
<dbReference type="PANTHER" id="PTHR32071">
    <property type="entry name" value="TRANSCRIPTIONAL REGULATORY PROTEIN"/>
    <property type="match status" value="1"/>
</dbReference>
<evidence type="ECO:0000259" key="7">
    <source>
        <dbReference type="PROSITE" id="PS50112"/>
    </source>
</evidence>
<dbReference type="PANTHER" id="PTHR32071:SF57">
    <property type="entry name" value="C4-DICARBOXYLATE TRANSPORT TRANSCRIPTIONAL REGULATORY PROTEIN DCTD"/>
    <property type="match status" value="1"/>
</dbReference>
<dbReference type="InterPro" id="IPR003593">
    <property type="entry name" value="AAA+_ATPase"/>
</dbReference>
<dbReference type="Gene3D" id="3.30.450.20">
    <property type="entry name" value="PAS domain"/>
    <property type="match status" value="1"/>
</dbReference>
<dbReference type="InterPro" id="IPR002197">
    <property type="entry name" value="HTH_Fis"/>
</dbReference>
<dbReference type="InterPro" id="IPR058031">
    <property type="entry name" value="AAA_lid_NorR"/>
</dbReference>
<dbReference type="Gene3D" id="1.10.10.60">
    <property type="entry name" value="Homeodomain-like"/>
    <property type="match status" value="1"/>
</dbReference>
<feature type="domain" description="Sigma-54 factor interaction" evidence="6">
    <location>
        <begin position="149"/>
        <end position="379"/>
    </location>
</feature>
<keyword evidence="4" id="KW-0238">DNA-binding</keyword>
<evidence type="ECO:0000256" key="5">
    <source>
        <dbReference type="ARBA" id="ARBA00023163"/>
    </source>
</evidence>
<keyword evidence="5" id="KW-0804">Transcription</keyword>
<evidence type="ECO:0000313" key="8">
    <source>
        <dbReference type="EMBL" id="TDK55981.1"/>
    </source>
</evidence>
<dbReference type="PROSITE" id="PS00688">
    <property type="entry name" value="SIGMA54_INTERACT_3"/>
    <property type="match status" value="1"/>
</dbReference>
<evidence type="ECO:0000313" key="9">
    <source>
        <dbReference type="Proteomes" id="UP000295132"/>
    </source>
</evidence>
<reference evidence="8 9" key="1">
    <citation type="submission" date="2019-03" db="EMBL/GenBank/DDBJ databases">
        <title>Bacillus niacini sp. nov. a Nicotinate-Metabolizing Mesophile Isolated from Soil.</title>
        <authorList>
            <person name="Zhang G."/>
        </authorList>
    </citation>
    <scope>NUCLEOTIDE SEQUENCE [LARGE SCALE GENOMIC DNA]</scope>
    <source>
        <strain evidence="8 9">WN066</strain>
    </source>
</reference>
<dbReference type="RefSeq" id="WP_133339951.1">
    <property type="nucleotide sequence ID" value="NZ_SMYO01000028.1"/>
</dbReference>
<sequence length="473" mass="53735">MNPGFERVPSSWHEQIINLLAERVVIVDREGTILYINEAYCEFIGTTVEKALGRPATEVIENSRMHIVAKTGEKELASLQPINGSEMIANRFPLFENGEVVGGLGTVMFRNPEEWRMYQSKIQHLVEELKYYQTKIQKDMRSKYSFQDLIGTSSAFLAAKELAKRISNSNSSVLLIGESGTGKELFAHAMHDNSVRCFSPFVAINCASIPEHLLESELYGYEEGAFTGAKKGGKKGQFEHANGGTLFLDEIGDMPLSMQSKLLRVLQEKEVRRVGGHKSIPVDVRIIAATHRDLEKMVEDGNFRQDLYYRLNVIKIQIPPLRKRSEDIPLISRSLLKKLEKRFYRKGIELSNEVQEKLMEHTWPGNIRELENVLERCINVIDGKTIQPNHLPLYLRDQESKRDRQDHFKPVINVKTDVASLPVQPLKETIALVEKQAIHQALAVTDGNKLEAAKLLGISKTSFYEKCKLYDVK</sequence>
<dbReference type="SUPFAM" id="SSF52540">
    <property type="entry name" value="P-loop containing nucleoside triphosphate hydrolases"/>
    <property type="match status" value="1"/>
</dbReference>
<dbReference type="InterPro" id="IPR013767">
    <property type="entry name" value="PAS_fold"/>
</dbReference>
<dbReference type="InterPro" id="IPR025944">
    <property type="entry name" value="Sigma_54_int_dom_CS"/>
</dbReference>
<dbReference type="InterPro" id="IPR009057">
    <property type="entry name" value="Homeodomain-like_sf"/>
</dbReference>
<keyword evidence="3" id="KW-0805">Transcription regulation</keyword>
<dbReference type="FunFam" id="3.40.50.300:FF:000006">
    <property type="entry name" value="DNA-binding transcriptional regulator NtrC"/>
    <property type="match status" value="1"/>
</dbReference>
<evidence type="ECO:0000256" key="1">
    <source>
        <dbReference type="ARBA" id="ARBA00022741"/>
    </source>
</evidence>
<dbReference type="SMART" id="SM00091">
    <property type="entry name" value="PAS"/>
    <property type="match status" value="1"/>
</dbReference>
<dbReference type="Pfam" id="PF02954">
    <property type="entry name" value="HTH_8"/>
    <property type="match status" value="1"/>
</dbReference>
<feature type="domain" description="PAS" evidence="7">
    <location>
        <begin position="14"/>
        <end position="54"/>
    </location>
</feature>
<proteinExistence type="predicted"/>
<dbReference type="Gene3D" id="1.10.8.60">
    <property type="match status" value="1"/>
</dbReference>
<evidence type="ECO:0000259" key="6">
    <source>
        <dbReference type="PROSITE" id="PS50045"/>
    </source>
</evidence>
<dbReference type="PROSITE" id="PS00676">
    <property type="entry name" value="SIGMA54_INTERACT_2"/>
    <property type="match status" value="1"/>
</dbReference>
<dbReference type="PROSITE" id="PS50112">
    <property type="entry name" value="PAS"/>
    <property type="match status" value="1"/>
</dbReference>
<evidence type="ECO:0000256" key="4">
    <source>
        <dbReference type="ARBA" id="ARBA00023125"/>
    </source>
</evidence>